<dbReference type="Gene3D" id="1.50.10.150">
    <property type="entry name" value="Voltage-dependent anion channel"/>
    <property type="match status" value="1"/>
</dbReference>
<evidence type="ECO:0000256" key="1">
    <source>
        <dbReference type="ARBA" id="ARBA00004141"/>
    </source>
</evidence>
<sequence length="321" mass="33775">MAPVSPKPTPPGLWRRTPPAIFPPALGLAALALGWRKAGQVFDLPPAVGEALSGAVTLLCAFVFLTYLVKVLRRPSVVLEDLRILPGRAGLAAAMLMLYLMAAAIGPYLPAAALAVLATGAGLHVMLTVAMLYVFATGPAEQRRVNPTWHLLFSGWIVAALVSAQLGLTMIAIGLFWVALALAVAIWVVSLQQFSRETVPAPLRPLLAIHLAPVAVIGTTASLLGAVAMSYVFAMSAGLLLLFFVVRVRWLLAAGFTPLWGALTFPLVATASLWLTMGDELRLPGGVALIAATLIVPPIAVRIYKMWAKGELALKTGAAIA</sequence>
<evidence type="ECO:0000256" key="3">
    <source>
        <dbReference type="ARBA" id="ARBA00022989"/>
    </source>
</evidence>
<dbReference type="RefSeq" id="WP_110804147.1">
    <property type="nucleotide sequence ID" value="NZ_QJTK01000001.1"/>
</dbReference>
<dbReference type="CDD" id="cd09322">
    <property type="entry name" value="TDT_TehA_like"/>
    <property type="match status" value="1"/>
</dbReference>
<dbReference type="PANTHER" id="PTHR37955">
    <property type="entry name" value="TELLURITE RESISTANCE PROTEIN TEHA"/>
    <property type="match status" value="1"/>
</dbReference>
<dbReference type="OrthoDB" id="7835091at2"/>
<dbReference type="Pfam" id="PF03595">
    <property type="entry name" value="SLAC1"/>
    <property type="match status" value="1"/>
</dbReference>
<feature type="transmembrane region" description="Helical" evidence="5">
    <location>
        <begin position="206"/>
        <end position="225"/>
    </location>
</feature>
<keyword evidence="4 5" id="KW-0472">Membrane</keyword>
<protein>
    <submittedName>
        <fullName evidence="6">Tellurite resistance protein</fullName>
    </submittedName>
</protein>
<dbReference type="EMBL" id="QJTK01000001">
    <property type="protein sequence ID" value="PYF13146.1"/>
    <property type="molecule type" value="Genomic_DNA"/>
</dbReference>
<feature type="transmembrane region" description="Helical" evidence="5">
    <location>
        <begin position="231"/>
        <end position="252"/>
    </location>
</feature>
<evidence type="ECO:0000256" key="5">
    <source>
        <dbReference type="SAM" id="Phobius"/>
    </source>
</evidence>
<dbReference type="GO" id="GO:0005886">
    <property type="term" value="C:plasma membrane"/>
    <property type="evidence" value="ECO:0007669"/>
    <property type="project" value="TreeGrafter"/>
</dbReference>
<dbReference type="AlphaFoldDB" id="A0A318U6E3"/>
<dbReference type="Proteomes" id="UP000247727">
    <property type="component" value="Unassembled WGS sequence"/>
</dbReference>
<comment type="subcellular location">
    <subcellularLocation>
        <location evidence="1">Membrane</location>
        <topology evidence="1">Multi-pass membrane protein</topology>
    </subcellularLocation>
</comment>
<evidence type="ECO:0000256" key="2">
    <source>
        <dbReference type="ARBA" id="ARBA00022692"/>
    </source>
</evidence>
<dbReference type="PANTHER" id="PTHR37955:SF1">
    <property type="entry name" value="DEP DOMAIN-CONTAINING PROTEIN"/>
    <property type="match status" value="1"/>
</dbReference>
<organism evidence="6 7">
    <name type="scientific">Rhodobacter viridis</name>
    <dbReference type="NCBI Taxonomy" id="1054202"/>
    <lineage>
        <taxon>Bacteria</taxon>
        <taxon>Pseudomonadati</taxon>
        <taxon>Pseudomonadota</taxon>
        <taxon>Alphaproteobacteria</taxon>
        <taxon>Rhodobacterales</taxon>
        <taxon>Rhodobacter group</taxon>
        <taxon>Rhodobacter</taxon>
    </lineage>
</organism>
<keyword evidence="7" id="KW-1185">Reference proteome</keyword>
<dbReference type="GO" id="GO:0046583">
    <property type="term" value="F:monoatomic cation efflux transmembrane transporter activity"/>
    <property type="evidence" value="ECO:0007669"/>
    <property type="project" value="TreeGrafter"/>
</dbReference>
<keyword evidence="3 5" id="KW-1133">Transmembrane helix</keyword>
<dbReference type="InterPro" id="IPR052951">
    <property type="entry name" value="Tellurite_res_ion_channel"/>
</dbReference>
<feature type="transmembrane region" description="Helical" evidence="5">
    <location>
        <begin position="259"/>
        <end position="277"/>
    </location>
</feature>
<accession>A0A318U6E3</accession>
<feature type="transmembrane region" description="Helical" evidence="5">
    <location>
        <begin position="89"/>
        <end position="109"/>
    </location>
</feature>
<dbReference type="InterPro" id="IPR004695">
    <property type="entry name" value="SLAC1/Mae1/Ssu1/TehA"/>
</dbReference>
<evidence type="ECO:0000313" key="7">
    <source>
        <dbReference type="Proteomes" id="UP000247727"/>
    </source>
</evidence>
<gene>
    <name evidence="6" type="ORF">C8J30_101532</name>
</gene>
<dbReference type="InterPro" id="IPR038665">
    <property type="entry name" value="Voltage-dep_anion_channel_sf"/>
</dbReference>
<evidence type="ECO:0000313" key="6">
    <source>
        <dbReference type="EMBL" id="PYF13146.1"/>
    </source>
</evidence>
<name>A0A318U6E3_9RHOB</name>
<feature type="transmembrane region" description="Helical" evidence="5">
    <location>
        <begin position="148"/>
        <end position="168"/>
    </location>
</feature>
<feature type="transmembrane region" description="Helical" evidence="5">
    <location>
        <begin position="51"/>
        <end position="69"/>
    </location>
</feature>
<comment type="caution">
    <text evidence="6">The sequence shown here is derived from an EMBL/GenBank/DDBJ whole genome shotgun (WGS) entry which is preliminary data.</text>
</comment>
<proteinExistence type="predicted"/>
<reference evidence="6 7" key="1">
    <citation type="submission" date="2018-06" db="EMBL/GenBank/DDBJ databases">
        <title>Genomic Encyclopedia of Type Strains, Phase III (KMG-III): the genomes of soil and plant-associated and newly described type strains.</title>
        <authorList>
            <person name="Whitman W."/>
        </authorList>
    </citation>
    <scope>NUCLEOTIDE SEQUENCE [LARGE SCALE GENOMIC DNA]</scope>
    <source>
        <strain evidence="6 7">JA737</strain>
    </source>
</reference>
<keyword evidence="2 5" id="KW-0812">Transmembrane</keyword>
<feature type="transmembrane region" description="Helical" evidence="5">
    <location>
        <begin position="115"/>
        <end position="136"/>
    </location>
</feature>
<feature type="transmembrane region" description="Helical" evidence="5">
    <location>
        <begin position="174"/>
        <end position="194"/>
    </location>
</feature>
<feature type="transmembrane region" description="Helical" evidence="5">
    <location>
        <begin position="283"/>
        <end position="304"/>
    </location>
</feature>
<evidence type="ECO:0000256" key="4">
    <source>
        <dbReference type="ARBA" id="ARBA00023136"/>
    </source>
</evidence>